<dbReference type="SUPFAM" id="SSF53927">
    <property type="entry name" value="Cytidine deaminase-like"/>
    <property type="match status" value="1"/>
</dbReference>
<feature type="binding site" evidence="17">
    <location>
        <position position="190"/>
    </location>
    <ligand>
        <name>NADP(+)</name>
        <dbReference type="ChEBI" id="CHEBI:58349"/>
    </ligand>
</feature>
<dbReference type="InterPro" id="IPR016193">
    <property type="entry name" value="Cytidine_deaminase-like"/>
</dbReference>
<dbReference type="GO" id="GO:0008835">
    <property type="term" value="F:diaminohydroxyphosphoribosylaminopyrimidine deaminase activity"/>
    <property type="evidence" value="ECO:0007669"/>
    <property type="project" value="UniProtKB-EC"/>
</dbReference>
<evidence type="ECO:0000256" key="1">
    <source>
        <dbReference type="ARBA" id="ARBA00002151"/>
    </source>
</evidence>
<comment type="cofactor">
    <cofactor evidence="15 18">
        <name>Zn(2+)</name>
        <dbReference type="ChEBI" id="CHEBI:29105"/>
    </cofactor>
    <text evidence="15 18">Binds 1 zinc ion.</text>
</comment>
<evidence type="ECO:0000256" key="11">
    <source>
        <dbReference type="ARBA" id="ARBA00023002"/>
    </source>
</evidence>
<dbReference type="InterPro" id="IPR016192">
    <property type="entry name" value="APOBEC/CMP_deaminase_Zn-bd"/>
</dbReference>
<feature type="binding site" evidence="17">
    <location>
        <position position="164"/>
    </location>
    <ligand>
        <name>NADP(+)</name>
        <dbReference type="ChEBI" id="CHEBI:58349"/>
    </ligand>
</feature>
<feature type="binding site" evidence="17">
    <location>
        <position position="194"/>
    </location>
    <ligand>
        <name>NADP(+)</name>
        <dbReference type="ChEBI" id="CHEBI:58349"/>
    </ligand>
</feature>
<evidence type="ECO:0000256" key="10">
    <source>
        <dbReference type="ARBA" id="ARBA00022857"/>
    </source>
</evidence>
<dbReference type="PANTHER" id="PTHR38011">
    <property type="entry name" value="DIHYDROFOLATE REDUCTASE FAMILY PROTEIN (AFU_ORTHOLOGUE AFUA_8G06820)"/>
    <property type="match status" value="1"/>
</dbReference>
<evidence type="ECO:0000256" key="9">
    <source>
        <dbReference type="ARBA" id="ARBA00022833"/>
    </source>
</evidence>
<comment type="catalytic activity">
    <reaction evidence="13 15">
        <text>5-amino-6-(5-phospho-D-ribitylamino)uracil + NADP(+) = 5-amino-6-(5-phospho-D-ribosylamino)uracil + NADPH + H(+)</text>
        <dbReference type="Rhea" id="RHEA:17845"/>
        <dbReference type="ChEBI" id="CHEBI:15378"/>
        <dbReference type="ChEBI" id="CHEBI:57783"/>
        <dbReference type="ChEBI" id="CHEBI:58349"/>
        <dbReference type="ChEBI" id="CHEBI:58421"/>
        <dbReference type="ChEBI" id="CHEBI:58453"/>
        <dbReference type="EC" id="1.1.1.193"/>
    </reaction>
</comment>
<keyword evidence="9 15" id="KW-0862">Zinc</keyword>
<name>A0A934JAW3_9BACL</name>
<comment type="function">
    <text evidence="1 15">Converts 2,5-diamino-6-(ribosylamino)-4(3h)-pyrimidinone 5'-phosphate into 5-amino-6-(ribosylamino)-2,4(1h,3h)-pyrimidinedione 5'-phosphate.</text>
</comment>
<keyword evidence="6 15" id="KW-0686">Riboflavin biosynthesis</keyword>
<evidence type="ECO:0000313" key="21">
    <source>
        <dbReference type="Proteomes" id="UP000640274"/>
    </source>
</evidence>
<dbReference type="InterPro" id="IPR004794">
    <property type="entry name" value="Eubact_RibD"/>
</dbReference>
<comment type="caution">
    <text evidence="20">The sequence shown here is derived from an EMBL/GenBank/DDBJ whole genome shotgun (WGS) entry which is preliminary data.</text>
</comment>
<dbReference type="InterPro" id="IPR011549">
    <property type="entry name" value="RibD_C"/>
</dbReference>
<proteinExistence type="inferred from homology"/>
<keyword evidence="11 15" id="KW-0560">Oxidoreductase</keyword>
<feature type="binding site" evidence="17">
    <location>
        <position position="198"/>
    </location>
    <ligand>
        <name>substrate</name>
    </ligand>
</feature>
<evidence type="ECO:0000256" key="2">
    <source>
        <dbReference type="ARBA" id="ARBA00004882"/>
    </source>
</evidence>
<feature type="binding site" evidence="17">
    <location>
        <position position="216"/>
    </location>
    <ligand>
        <name>NADP(+)</name>
        <dbReference type="ChEBI" id="CHEBI:58349"/>
    </ligand>
</feature>
<accession>A0A934JAW3</accession>
<feature type="binding site" evidence="17">
    <location>
        <begin position="288"/>
        <end position="294"/>
    </location>
    <ligand>
        <name>NADP(+)</name>
        <dbReference type="ChEBI" id="CHEBI:58349"/>
    </ligand>
</feature>
<dbReference type="CDD" id="cd01284">
    <property type="entry name" value="Riboflavin_deaminase-reductase"/>
    <property type="match status" value="1"/>
</dbReference>
<evidence type="ECO:0000256" key="3">
    <source>
        <dbReference type="ARBA" id="ARBA00004910"/>
    </source>
</evidence>
<evidence type="ECO:0000256" key="4">
    <source>
        <dbReference type="ARBA" id="ARBA00005259"/>
    </source>
</evidence>
<evidence type="ECO:0000256" key="14">
    <source>
        <dbReference type="ARBA" id="ARBA00049886"/>
    </source>
</evidence>
<feature type="binding site" evidence="17">
    <location>
        <position position="286"/>
    </location>
    <ligand>
        <name>substrate</name>
    </ligand>
</feature>
<dbReference type="PIRSF" id="PIRSF006769">
    <property type="entry name" value="RibD"/>
    <property type="match status" value="1"/>
</dbReference>
<dbReference type="InterPro" id="IPR002125">
    <property type="entry name" value="CMP_dCMP_dom"/>
</dbReference>
<evidence type="ECO:0000256" key="5">
    <source>
        <dbReference type="ARBA" id="ARBA00007417"/>
    </source>
</evidence>
<evidence type="ECO:0000256" key="15">
    <source>
        <dbReference type="PIRNR" id="PIRNR006769"/>
    </source>
</evidence>
<dbReference type="EC" id="3.5.4.26" evidence="15"/>
<dbReference type="Pfam" id="PF01872">
    <property type="entry name" value="RibD_C"/>
    <property type="match status" value="1"/>
</dbReference>
<feature type="binding site" evidence="18">
    <location>
        <position position="44"/>
    </location>
    <ligand>
        <name>Zn(2+)</name>
        <dbReference type="ChEBI" id="CHEBI:29105"/>
        <note>catalytic</note>
    </ligand>
</feature>
<organism evidence="20 21">
    <name type="scientific">Paenibacillus roseus</name>
    <dbReference type="NCBI Taxonomy" id="2798579"/>
    <lineage>
        <taxon>Bacteria</taxon>
        <taxon>Bacillati</taxon>
        <taxon>Bacillota</taxon>
        <taxon>Bacilli</taxon>
        <taxon>Bacillales</taxon>
        <taxon>Paenibacillaceae</taxon>
        <taxon>Paenibacillus</taxon>
    </lineage>
</organism>
<dbReference type="InterPro" id="IPR002734">
    <property type="entry name" value="RibDG_C"/>
</dbReference>
<feature type="active site" description="Proton donor" evidence="16">
    <location>
        <position position="46"/>
    </location>
</feature>
<feature type="binding site" evidence="17">
    <location>
        <position position="148"/>
    </location>
    <ligand>
        <name>NADP(+)</name>
        <dbReference type="ChEBI" id="CHEBI:58349"/>
    </ligand>
</feature>
<dbReference type="GO" id="GO:0008703">
    <property type="term" value="F:5-amino-6-(5-phosphoribosylamino)uracil reductase activity"/>
    <property type="evidence" value="ECO:0007669"/>
    <property type="project" value="UniProtKB-EC"/>
</dbReference>
<dbReference type="AlphaFoldDB" id="A0A934JAW3"/>
<dbReference type="GO" id="GO:0009231">
    <property type="term" value="P:riboflavin biosynthetic process"/>
    <property type="evidence" value="ECO:0007669"/>
    <property type="project" value="UniProtKB-KW"/>
</dbReference>
<evidence type="ECO:0000256" key="18">
    <source>
        <dbReference type="PIRSR" id="PIRSR006769-3"/>
    </source>
</evidence>
<dbReference type="InterPro" id="IPR050765">
    <property type="entry name" value="Riboflavin_Biosynth_HTPR"/>
</dbReference>
<comment type="pathway">
    <text evidence="2 15">Cofactor biosynthesis; riboflavin biosynthesis; 5-amino-6-(D-ribitylamino)uracil from GTP: step 2/4.</text>
</comment>
<sequence length="361" mass="38287">MRLALELAAKAKGQTGINPIVGCVVVKAGRIIGVGTHLKRGTGHAEVHALAMAGSESAGATVYVTLEPCSHHGLTPPCCERIIQSGAARVVIAMVDPNPKVSGRGVSRLREQGIEVEAGVLEAEARKLNEAFMKYIVTGMPFVTLKTASTLDGKIAAKSGDSQWVTGPEARELVHTMRHQHDGIMVGVSTVLADDPQLTTRLPVPALHPVRIIADSKLRMPLSSQMLHNREAETIILTTEQADPERIRALEATGAKVLPCGTGEHVDLKAALKRLAELDIGSILLEGGGRLNGAMLEAQLVDKMILFFAPKIIGGQTAPVSFSLDGWNRMADAVRLGGMQAEQVGEDLCITGYPVYPASSN</sequence>
<feature type="binding site" evidence="17">
    <location>
        <position position="178"/>
    </location>
    <ligand>
        <name>substrate</name>
    </ligand>
</feature>
<comment type="pathway">
    <text evidence="3 15">Cofactor biosynthesis; riboflavin biosynthesis; 5-amino-6-(D-ribitylamino)uracil from GTP: step 3/4.</text>
</comment>
<evidence type="ECO:0000259" key="19">
    <source>
        <dbReference type="PROSITE" id="PS51747"/>
    </source>
</evidence>
<protein>
    <recommendedName>
        <fullName evidence="15">Riboflavin biosynthesis protein RibD</fullName>
    </recommendedName>
    <domain>
        <recommendedName>
            <fullName evidence="15">Diaminohydroxyphosphoribosylaminopyrimidine deaminase</fullName>
            <shortName evidence="15">DRAP deaminase</shortName>
            <ecNumber evidence="15">3.5.4.26</ecNumber>
        </recommendedName>
        <alternativeName>
            <fullName evidence="15">Riboflavin-specific deaminase</fullName>
        </alternativeName>
    </domain>
    <domain>
        <recommendedName>
            <fullName evidence="15">5-amino-6-(5-phosphoribosylamino)uracil reductase</fullName>
            <ecNumber evidence="15">1.1.1.193</ecNumber>
        </recommendedName>
        <alternativeName>
            <fullName evidence="15">HTP reductase</fullName>
        </alternativeName>
    </domain>
</protein>
<keyword evidence="21" id="KW-1185">Reference proteome</keyword>
<dbReference type="GO" id="GO:0050661">
    <property type="term" value="F:NADP binding"/>
    <property type="evidence" value="ECO:0007669"/>
    <property type="project" value="InterPro"/>
</dbReference>
<feature type="domain" description="CMP/dCMP-type deaminase" evidence="19">
    <location>
        <begin position="1"/>
        <end position="117"/>
    </location>
</feature>
<evidence type="ECO:0000256" key="13">
    <source>
        <dbReference type="ARBA" id="ARBA00049861"/>
    </source>
</evidence>
<feature type="binding site" evidence="17">
    <location>
        <position position="162"/>
    </location>
    <ligand>
        <name>substrate</name>
    </ligand>
</feature>
<dbReference type="NCBIfam" id="TIGR00227">
    <property type="entry name" value="ribD_Cterm"/>
    <property type="match status" value="1"/>
</dbReference>
<dbReference type="EC" id="1.1.1.193" evidence="15"/>
<evidence type="ECO:0000256" key="6">
    <source>
        <dbReference type="ARBA" id="ARBA00022619"/>
    </source>
</evidence>
<reference evidence="20" key="1">
    <citation type="submission" date="2020-12" db="EMBL/GenBank/DDBJ databases">
        <authorList>
            <person name="Huq M.A."/>
        </authorList>
    </citation>
    <scope>NUCLEOTIDE SEQUENCE</scope>
    <source>
        <strain evidence="20">MAHUQ-46</strain>
    </source>
</reference>
<comment type="similarity">
    <text evidence="4 15">In the N-terminal section; belongs to the cytidine and deoxycytidylate deaminase family.</text>
</comment>
<keyword evidence="12" id="KW-0511">Multifunctional enzyme</keyword>
<dbReference type="PROSITE" id="PS00903">
    <property type="entry name" value="CYT_DCMP_DEAMINASES_1"/>
    <property type="match status" value="1"/>
</dbReference>
<dbReference type="PANTHER" id="PTHR38011:SF7">
    <property type="entry name" value="2,5-DIAMINO-6-RIBOSYLAMINO-4(3H)-PYRIMIDINONE 5'-PHOSPHATE REDUCTASE"/>
    <property type="match status" value="1"/>
</dbReference>
<dbReference type="Proteomes" id="UP000640274">
    <property type="component" value="Unassembled WGS sequence"/>
</dbReference>
<gene>
    <name evidence="20" type="primary">ribD</name>
    <name evidence="20" type="ORF">JFN88_19880</name>
</gene>
<keyword evidence="8 15" id="KW-0378">Hydrolase</keyword>
<dbReference type="NCBIfam" id="TIGR00326">
    <property type="entry name" value="eubact_ribD"/>
    <property type="match status" value="1"/>
</dbReference>
<dbReference type="Pfam" id="PF00383">
    <property type="entry name" value="dCMP_cyt_deam_1"/>
    <property type="match status" value="1"/>
</dbReference>
<comment type="similarity">
    <text evidence="5 15">In the C-terminal section; belongs to the HTP reductase family.</text>
</comment>
<evidence type="ECO:0000256" key="17">
    <source>
        <dbReference type="PIRSR" id="PIRSR006769-2"/>
    </source>
</evidence>
<feature type="binding site" evidence="18">
    <location>
        <position position="78"/>
    </location>
    <ligand>
        <name>Zn(2+)</name>
        <dbReference type="ChEBI" id="CHEBI:29105"/>
        <note>catalytic</note>
    </ligand>
</feature>
<feature type="binding site" evidence="18">
    <location>
        <position position="69"/>
    </location>
    <ligand>
        <name>Zn(2+)</name>
        <dbReference type="ChEBI" id="CHEBI:29105"/>
        <note>catalytic</note>
    </ligand>
</feature>
<evidence type="ECO:0000256" key="7">
    <source>
        <dbReference type="ARBA" id="ARBA00022723"/>
    </source>
</evidence>
<keyword evidence="10 15" id="KW-0521">NADP</keyword>
<dbReference type="SUPFAM" id="SSF53597">
    <property type="entry name" value="Dihydrofolate reductase-like"/>
    <property type="match status" value="1"/>
</dbReference>
<keyword evidence="7 15" id="KW-0479">Metal-binding</keyword>
<comment type="catalytic activity">
    <reaction evidence="14 15">
        <text>2,5-diamino-6-hydroxy-4-(5-phosphoribosylamino)-pyrimidine + H2O + H(+) = 5-amino-6-(5-phospho-D-ribosylamino)uracil + NH4(+)</text>
        <dbReference type="Rhea" id="RHEA:21868"/>
        <dbReference type="ChEBI" id="CHEBI:15377"/>
        <dbReference type="ChEBI" id="CHEBI:15378"/>
        <dbReference type="ChEBI" id="CHEBI:28938"/>
        <dbReference type="ChEBI" id="CHEBI:58453"/>
        <dbReference type="ChEBI" id="CHEBI:58614"/>
        <dbReference type="EC" id="3.5.4.26"/>
    </reaction>
</comment>
<evidence type="ECO:0000256" key="12">
    <source>
        <dbReference type="ARBA" id="ARBA00023268"/>
    </source>
</evidence>
<dbReference type="GO" id="GO:0008270">
    <property type="term" value="F:zinc ion binding"/>
    <property type="evidence" value="ECO:0007669"/>
    <property type="project" value="InterPro"/>
</dbReference>
<dbReference type="EMBL" id="JAELUP010000103">
    <property type="protein sequence ID" value="MBJ6363470.1"/>
    <property type="molecule type" value="Genomic_DNA"/>
</dbReference>
<evidence type="ECO:0000256" key="8">
    <source>
        <dbReference type="ARBA" id="ARBA00022801"/>
    </source>
</evidence>
<dbReference type="PROSITE" id="PS51747">
    <property type="entry name" value="CYT_DCMP_DEAMINASES_2"/>
    <property type="match status" value="1"/>
</dbReference>
<dbReference type="FunFam" id="3.40.140.10:FF:000025">
    <property type="entry name" value="Riboflavin biosynthesis protein RibD"/>
    <property type="match status" value="1"/>
</dbReference>
<evidence type="ECO:0000313" key="20">
    <source>
        <dbReference type="EMBL" id="MBJ6363470.1"/>
    </source>
</evidence>
<evidence type="ECO:0000256" key="16">
    <source>
        <dbReference type="PIRSR" id="PIRSR006769-1"/>
    </source>
</evidence>
<dbReference type="Gene3D" id="3.40.430.10">
    <property type="entry name" value="Dihydrofolate Reductase, subunit A"/>
    <property type="match status" value="1"/>
</dbReference>
<dbReference type="InterPro" id="IPR024072">
    <property type="entry name" value="DHFR-like_dom_sf"/>
</dbReference>
<feature type="binding site" evidence="17">
    <location>
        <position position="201"/>
    </location>
    <ligand>
        <name>substrate</name>
    </ligand>
</feature>
<dbReference type="Gene3D" id="3.40.140.10">
    <property type="entry name" value="Cytidine Deaminase, domain 2"/>
    <property type="match status" value="1"/>
</dbReference>